<evidence type="ECO:0000256" key="10">
    <source>
        <dbReference type="ARBA" id="ARBA00023242"/>
    </source>
</evidence>
<evidence type="ECO:0000256" key="2">
    <source>
        <dbReference type="ARBA" id="ARBA00004496"/>
    </source>
</evidence>
<evidence type="ECO:0000256" key="9">
    <source>
        <dbReference type="ARBA" id="ARBA00023204"/>
    </source>
</evidence>
<dbReference type="OrthoDB" id="433457at2759"/>
<feature type="domain" description="RSE1/DDB1/CPSF1 first beta-propeller" evidence="12">
    <location>
        <begin position="1"/>
        <end position="286"/>
    </location>
</feature>
<keyword evidence="6" id="KW-0963">Cytoplasm</keyword>
<sequence length="840" mass="92598">MHLFTPMNEKKDLLFILTTRYCAMILECVGDGDQLEILTRAHGNVADKIGKPCETGMIAIVDPQARCIVLRLYEGLIKVIPLDKDNNELKAYNIRVDELQIQDIEFLYGCSNPTIIIIYQDTHGRHIRTHEISLKEKEFSKMPWKQDNVEMEASTIIAVPEPYGGAIIIGQETISYFTSSTHVTVAPALIKTSTIVCYGKVDANGSRYLLGDMSGRLFMLLLDKSDDRPEALVKLELLGETSIPECLTYLDNGVVFVGSRLGDSQLVKLNTEPDASGHYVTVMQTFNNLGPIVDMVVVDLERQGQGQLVTCSGAFKEGSLRIIRNGIGIHEQASIELEGIKGMWSLSVNSPKFNNTIVLSFVGLTRVLTLSGEEVEETEIAGFVSDQQTFLSANVKYEQLLQVTGTSCRLVNESTGQLVCEWRPPEGRNISVVAANINQVVAAAGQLIYYVVIQPGTLQLEAQTTVEHEVACLDVSPLWEEEMASVVAVGLWTDISARVLALPTLEENAKEFLGGDIIPRSILMTTFEGHHYLLCAMGDGQLFYFSYASATGYLSDKKKVVLGTQPTTLRRFRSFSSTNVFACSDRPTVIYSSNHKLVFSKVNLREVTHMCPLNAEAYPNSLALATSEGITIGTIDEIQKLHIRTVPLGETPRRIGYQEETETFGVITMRVDVMGDIGLRSGGTVASIGAHSTSSAITTSSLLKPSMPPPPELGQEVETHNLLIISQNTFEVLHYHSFHLGEYALSICSTRLKDDPTVYYVVGTALVNPEESESKQGRIILFSHAEGKLQQLVSIQDESQILDRGEPKPAFGRLGKARQVVFKQLCESRSDCDDVLRPVC</sequence>
<keyword evidence="10" id="KW-0539">Nucleus</keyword>
<reference evidence="14" key="1">
    <citation type="submission" date="2020-07" db="EMBL/GenBank/DDBJ databases">
        <title>The High-quality genome of the commercially important snow crab, Chionoecetes opilio.</title>
        <authorList>
            <person name="Jeong J.-H."/>
            <person name="Ryu S."/>
        </authorList>
    </citation>
    <scope>NUCLEOTIDE SEQUENCE</scope>
    <source>
        <strain evidence="14">MADBK_172401_WGS</strain>
        <tissue evidence="14">Digestive gland</tissue>
    </source>
</reference>
<evidence type="ECO:0000256" key="5">
    <source>
        <dbReference type="ARBA" id="ARBA00014577"/>
    </source>
</evidence>
<evidence type="ECO:0000259" key="11">
    <source>
        <dbReference type="Pfam" id="PF03178"/>
    </source>
</evidence>
<dbReference type="InterPro" id="IPR058543">
    <property type="entry name" value="Beta-prop_RSE1/DDB1/CPSF1_2nd"/>
</dbReference>
<dbReference type="InterPro" id="IPR050358">
    <property type="entry name" value="RSE1/DDB1/CFT1"/>
</dbReference>
<comment type="subcellular location">
    <subcellularLocation>
        <location evidence="2">Cytoplasm</location>
    </subcellularLocation>
    <subcellularLocation>
        <location evidence="1">Nucleus</location>
    </subcellularLocation>
</comment>
<feature type="domain" description="RSE1/DDB1/CPSF1 second beta-propeller" evidence="13">
    <location>
        <begin position="329"/>
        <end position="635"/>
    </location>
</feature>
<dbReference type="EMBL" id="JACEEZ010009749">
    <property type="protein sequence ID" value="KAG0722331.1"/>
    <property type="molecule type" value="Genomic_DNA"/>
</dbReference>
<dbReference type="GO" id="GO:0005634">
    <property type="term" value="C:nucleus"/>
    <property type="evidence" value="ECO:0007669"/>
    <property type="project" value="UniProtKB-SubCell"/>
</dbReference>
<dbReference type="PANTHER" id="PTHR10644">
    <property type="entry name" value="DNA REPAIR/RNA PROCESSING CPSF FAMILY"/>
    <property type="match status" value="1"/>
</dbReference>
<evidence type="ECO:0000256" key="6">
    <source>
        <dbReference type="ARBA" id="ARBA00022490"/>
    </source>
</evidence>
<dbReference type="GO" id="GO:0006281">
    <property type="term" value="P:DNA repair"/>
    <property type="evidence" value="ECO:0007669"/>
    <property type="project" value="UniProtKB-KW"/>
</dbReference>
<keyword evidence="8" id="KW-0238">DNA-binding</keyword>
<keyword evidence="15" id="KW-1185">Reference proteome</keyword>
<dbReference type="Pfam" id="PF03178">
    <property type="entry name" value="CPSF_A"/>
    <property type="match status" value="1"/>
</dbReference>
<evidence type="ECO:0000256" key="1">
    <source>
        <dbReference type="ARBA" id="ARBA00004123"/>
    </source>
</evidence>
<dbReference type="InterPro" id="IPR004871">
    <property type="entry name" value="RSE1/DDB1/CPSF1_C"/>
</dbReference>
<dbReference type="FunFam" id="2.130.10.10:FF:000073">
    <property type="entry name" value="DNA damage-binding protein 1"/>
    <property type="match status" value="1"/>
</dbReference>
<name>A0A8J4YER5_CHIOP</name>
<keyword evidence="9" id="KW-0234">DNA repair</keyword>
<evidence type="ECO:0000259" key="12">
    <source>
        <dbReference type="Pfam" id="PF10433"/>
    </source>
</evidence>
<dbReference type="AlphaFoldDB" id="A0A8J4YER5"/>
<comment type="caution">
    <text evidence="14">The sequence shown here is derived from an EMBL/GenBank/DDBJ whole genome shotgun (WGS) entry which is preliminary data.</text>
</comment>
<dbReference type="InterPro" id="IPR018846">
    <property type="entry name" value="Beta-prop_RSE1/DDB1/CPSF1_1st"/>
</dbReference>
<feature type="domain" description="RSE1/DDB1/CPSF1 C-terminal" evidence="11">
    <location>
        <begin position="721"/>
        <end position="792"/>
    </location>
</feature>
<evidence type="ECO:0000313" key="14">
    <source>
        <dbReference type="EMBL" id="KAG0722331.1"/>
    </source>
</evidence>
<gene>
    <name evidence="14" type="primary">DDB1_1</name>
    <name evidence="14" type="ORF">GWK47_044678</name>
</gene>
<evidence type="ECO:0000256" key="4">
    <source>
        <dbReference type="ARBA" id="ARBA00007453"/>
    </source>
</evidence>
<dbReference type="Gene3D" id="2.130.10.10">
    <property type="entry name" value="YVTN repeat-like/Quinoprotein amine dehydrogenase"/>
    <property type="match status" value="2"/>
</dbReference>
<comment type="similarity">
    <text evidence="4">Belongs to the DDB1 family.</text>
</comment>
<dbReference type="Pfam" id="PF10433">
    <property type="entry name" value="Beta-prop_RSE1_1st"/>
    <property type="match status" value="1"/>
</dbReference>
<keyword evidence="7" id="KW-0227">DNA damage</keyword>
<evidence type="ECO:0000256" key="7">
    <source>
        <dbReference type="ARBA" id="ARBA00022763"/>
    </source>
</evidence>
<protein>
    <recommendedName>
        <fullName evidence="5">DNA damage-binding protein 1</fullName>
    </recommendedName>
</protein>
<comment type="pathway">
    <text evidence="3">Protein modification; protein ubiquitination.</text>
</comment>
<dbReference type="InterPro" id="IPR015943">
    <property type="entry name" value="WD40/YVTN_repeat-like_dom_sf"/>
</dbReference>
<accession>A0A8J4YER5</accession>
<evidence type="ECO:0000313" key="15">
    <source>
        <dbReference type="Proteomes" id="UP000770661"/>
    </source>
</evidence>
<evidence type="ECO:0000259" key="13">
    <source>
        <dbReference type="Pfam" id="PF23726"/>
    </source>
</evidence>
<evidence type="ECO:0000256" key="8">
    <source>
        <dbReference type="ARBA" id="ARBA00023125"/>
    </source>
</evidence>
<dbReference type="GO" id="GO:0005737">
    <property type="term" value="C:cytoplasm"/>
    <property type="evidence" value="ECO:0007669"/>
    <property type="project" value="UniProtKB-SubCell"/>
</dbReference>
<dbReference type="Proteomes" id="UP000770661">
    <property type="component" value="Unassembled WGS sequence"/>
</dbReference>
<evidence type="ECO:0000256" key="3">
    <source>
        <dbReference type="ARBA" id="ARBA00004906"/>
    </source>
</evidence>
<organism evidence="14 15">
    <name type="scientific">Chionoecetes opilio</name>
    <name type="common">Atlantic snow crab</name>
    <name type="synonym">Cancer opilio</name>
    <dbReference type="NCBI Taxonomy" id="41210"/>
    <lineage>
        <taxon>Eukaryota</taxon>
        <taxon>Metazoa</taxon>
        <taxon>Ecdysozoa</taxon>
        <taxon>Arthropoda</taxon>
        <taxon>Crustacea</taxon>
        <taxon>Multicrustacea</taxon>
        <taxon>Malacostraca</taxon>
        <taxon>Eumalacostraca</taxon>
        <taxon>Eucarida</taxon>
        <taxon>Decapoda</taxon>
        <taxon>Pleocyemata</taxon>
        <taxon>Brachyura</taxon>
        <taxon>Eubrachyura</taxon>
        <taxon>Majoidea</taxon>
        <taxon>Majidae</taxon>
        <taxon>Chionoecetes</taxon>
    </lineage>
</organism>
<proteinExistence type="inferred from homology"/>
<dbReference type="GO" id="GO:0003677">
    <property type="term" value="F:DNA binding"/>
    <property type="evidence" value="ECO:0007669"/>
    <property type="project" value="UniProtKB-KW"/>
</dbReference>
<dbReference type="Pfam" id="PF23726">
    <property type="entry name" value="Beta-prop_RSE1_2nd"/>
    <property type="match status" value="1"/>
</dbReference>